<feature type="non-terminal residue" evidence="2">
    <location>
        <position position="80"/>
    </location>
</feature>
<keyword evidence="3" id="KW-1185">Reference proteome</keyword>
<feature type="non-terminal residue" evidence="2">
    <location>
        <position position="1"/>
    </location>
</feature>
<evidence type="ECO:0000313" key="2">
    <source>
        <dbReference type="EMBL" id="NWQ76923.1"/>
    </source>
</evidence>
<organism evidence="2 3">
    <name type="scientific">Columbina picui</name>
    <name type="common">Picui ground-dove</name>
    <dbReference type="NCBI Taxonomy" id="115618"/>
    <lineage>
        <taxon>Eukaryota</taxon>
        <taxon>Metazoa</taxon>
        <taxon>Chordata</taxon>
        <taxon>Craniata</taxon>
        <taxon>Vertebrata</taxon>
        <taxon>Euteleostomi</taxon>
        <taxon>Archelosauria</taxon>
        <taxon>Archosauria</taxon>
        <taxon>Dinosauria</taxon>
        <taxon>Saurischia</taxon>
        <taxon>Theropoda</taxon>
        <taxon>Coelurosauria</taxon>
        <taxon>Aves</taxon>
        <taxon>Neognathae</taxon>
        <taxon>Neoaves</taxon>
        <taxon>Columbimorphae</taxon>
        <taxon>Columbiformes</taxon>
        <taxon>Columbidae</taxon>
        <taxon>Columbina</taxon>
    </lineage>
</organism>
<evidence type="ECO:0000313" key="3">
    <source>
        <dbReference type="Proteomes" id="UP000530263"/>
    </source>
</evidence>
<comment type="caution">
    <text evidence="2">The sequence shown here is derived from an EMBL/GenBank/DDBJ whole genome shotgun (WGS) entry which is preliminary data.</text>
</comment>
<gene>
    <name evidence="2" type="primary">Ccdc141_1</name>
    <name evidence="2" type="ORF">COLPIC_R06940</name>
</gene>
<accession>A0A7K4RU04</accession>
<reference evidence="2 3" key="1">
    <citation type="submission" date="2019-09" db="EMBL/GenBank/DDBJ databases">
        <title>Bird 10,000 Genomes (B10K) Project - Family phase.</title>
        <authorList>
            <person name="Zhang G."/>
        </authorList>
    </citation>
    <scope>NUCLEOTIDE SEQUENCE [LARGE SCALE GENOMIC DNA]</scope>
    <source>
        <strain evidence="2">B10K-DU-021-26</strain>
        <tissue evidence="2">Mixed tissue sample</tissue>
    </source>
</reference>
<sequence length="80" mass="9207">AQEKHARIRQLYELLRAQGAQVLSAVQRHNCLDVSVKSLKQELARLECESMNWSSKAEQHEAELSQHLQHCATQEEINEV</sequence>
<proteinExistence type="predicted"/>
<protein>
    <submittedName>
        <fullName evidence="2">CC141 protein</fullName>
    </submittedName>
</protein>
<dbReference type="Proteomes" id="UP000530263">
    <property type="component" value="Unassembled WGS sequence"/>
</dbReference>
<evidence type="ECO:0000256" key="1">
    <source>
        <dbReference type="SAM" id="Coils"/>
    </source>
</evidence>
<keyword evidence="1" id="KW-0175">Coiled coil</keyword>
<dbReference type="OrthoDB" id="9333799at2759"/>
<feature type="coiled-coil region" evidence="1">
    <location>
        <begin position="29"/>
        <end position="63"/>
    </location>
</feature>
<dbReference type="EMBL" id="VYZG01000386">
    <property type="protein sequence ID" value="NWQ76923.1"/>
    <property type="molecule type" value="Genomic_DNA"/>
</dbReference>
<dbReference type="AlphaFoldDB" id="A0A7K4RU04"/>
<name>A0A7K4RU04_COLPI</name>